<accession>A0A2P6TTR1</accession>
<dbReference type="Proteomes" id="UP000239899">
    <property type="component" value="Unassembled WGS sequence"/>
</dbReference>
<gene>
    <name evidence="2" type="ORF">C2E21_4080</name>
</gene>
<evidence type="ECO:0000313" key="3">
    <source>
        <dbReference type="Proteomes" id="UP000239899"/>
    </source>
</evidence>
<dbReference type="AlphaFoldDB" id="A0A2P6TTR1"/>
<keyword evidence="3" id="KW-1185">Reference proteome</keyword>
<evidence type="ECO:0000313" key="2">
    <source>
        <dbReference type="EMBL" id="PRW57457.1"/>
    </source>
</evidence>
<sequence>MELWPAGLQSPTVYYMIRERQLAFQIRAVAAEGPAAWRTPANPAAAAPSALLQRRGLRPLAVLVPHTATGIDANDTAVYVRSINVMCWRPATAALAAPCPLAAPCRPAPPAPLQRLATPPTLEEQPAKRSRLISPPRPVPGMAALAAAPRAAGHLIAPDMRSQAGSCSACSSASSARYCPSSCPPASAPVVLAMPPLAHTSCPPRQHQHSSSGSPLIAWLQKIKHMLSPRSQQHTPVYIF</sequence>
<proteinExistence type="predicted"/>
<dbReference type="OrthoDB" id="515658at2759"/>
<organism evidence="2 3">
    <name type="scientific">Chlorella sorokiniana</name>
    <name type="common">Freshwater green alga</name>
    <dbReference type="NCBI Taxonomy" id="3076"/>
    <lineage>
        <taxon>Eukaryota</taxon>
        <taxon>Viridiplantae</taxon>
        <taxon>Chlorophyta</taxon>
        <taxon>core chlorophytes</taxon>
        <taxon>Trebouxiophyceae</taxon>
        <taxon>Chlorellales</taxon>
        <taxon>Chlorellaceae</taxon>
        <taxon>Chlorella clade</taxon>
        <taxon>Chlorella</taxon>
    </lineage>
</organism>
<feature type="compositionally biased region" description="Low complexity" evidence="1">
    <location>
        <begin position="113"/>
        <end position="122"/>
    </location>
</feature>
<feature type="region of interest" description="Disordered" evidence="1">
    <location>
        <begin position="112"/>
        <end position="138"/>
    </location>
</feature>
<protein>
    <submittedName>
        <fullName evidence="2">Uncharacterized protein</fullName>
    </submittedName>
</protein>
<name>A0A2P6TTR1_CHLSO</name>
<reference evidence="2 3" key="1">
    <citation type="journal article" date="2018" name="Plant J.">
        <title>Genome sequences of Chlorella sorokiniana UTEX 1602 and Micractinium conductrix SAG 241.80: implications to maltose excretion by a green alga.</title>
        <authorList>
            <person name="Arriola M.B."/>
            <person name="Velmurugan N."/>
            <person name="Zhang Y."/>
            <person name="Plunkett M.H."/>
            <person name="Hondzo H."/>
            <person name="Barney B.M."/>
        </authorList>
    </citation>
    <scope>NUCLEOTIDE SEQUENCE [LARGE SCALE GENOMIC DNA]</scope>
    <source>
        <strain evidence="3">UTEX 1602</strain>
    </source>
</reference>
<dbReference type="EMBL" id="LHPG02000007">
    <property type="protein sequence ID" value="PRW57457.1"/>
    <property type="molecule type" value="Genomic_DNA"/>
</dbReference>
<evidence type="ECO:0000256" key="1">
    <source>
        <dbReference type="SAM" id="MobiDB-lite"/>
    </source>
</evidence>
<comment type="caution">
    <text evidence="2">The sequence shown here is derived from an EMBL/GenBank/DDBJ whole genome shotgun (WGS) entry which is preliminary data.</text>
</comment>